<gene>
    <name evidence="1" type="ORF">I7I53_07050</name>
</gene>
<dbReference type="EMBL" id="CP069103">
    <property type="protein sequence ID" value="QSS51671.1"/>
    <property type="molecule type" value="Genomic_DNA"/>
</dbReference>
<evidence type="ECO:0000313" key="2">
    <source>
        <dbReference type="Proteomes" id="UP000663419"/>
    </source>
</evidence>
<dbReference type="AlphaFoldDB" id="A0A8A1LD21"/>
<reference evidence="1" key="1">
    <citation type="submission" date="2021-01" db="EMBL/GenBank/DDBJ databases">
        <title>Chromosome-level genome assembly of a human fungal pathogen reveals clustering of transcriptionally co-regulated genes.</title>
        <authorList>
            <person name="Voorhies M."/>
            <person name="Cohen S."/>
            <person name="Shea T.P."/>
            <person name="Petrus S."/>
            <person name="Munoz J.F."/>
            <person name="Poplawski S."/>
            <person name="Goldman W.E."/>
            <person name="Michael T."/>
            <person name="Cuomo C.A."/>
            <person name="Sil A."/>
            <person name="Beyhan S."/>
        </authorList>
    </citation>
    <scope>NUCLEOTIDE SEQUENCE</scope>
    <source>
        <strain evidence="1">H88</strain>
    </source>
</reference>
<evidence type="ECO:0000313" key="1">
    <source>
        <dbReference type="EMBL" id="QSS51671.1"/>
    </source>
</evidence>
<sequence length="46" mass="5054">MHHHLPGNIVTASCCNWYHCPSAISKPDQLTYPSLSLSLCLSRLTG</sequence>
<dbReference type="Proteomes" id="UP000663419">
    <property type="component" value="Chromosome 2"/>
</dbReference>
<dbReference type="VEuPathDB" id="FungiDB:I7I53_07050"/>
<protein>
    <submittedName>
        <fullName evidence="1">Uncharacterized protein</fullName>
    </submittedName>
</protein>
<organism evidence="1 2">
    <name type="scientific">Ajellomyces capsulatus (strain H88)</name>
    <name type="common">Darling's disease fungus</name>
    <name type="synonym">Histoplasma capsulatum</name>
    <dbReference type="NCBI Taxonomy" id="544711"/>
    <lineage>
        <taxon>Eukaryota</taxon>
        <taxon>Fungi</taxon>
        <taxon>Dikarya</taxon>
        <taxon>Ascomycota</taxon>
        <taxon>Pezizomycotina</taxon>
        <taxon>Eurotiomycetes</taxon>
        <taxon>Eurotiomycetidae</taxon>
        <taxon>Onygenales</taxon>
        <taxon>Ajellomycetaceae</taxon>
        <taxon>Histoplasma</taxon>
    </lineage>
</organism>
<name>A0A8A1LD21_AJEC8</name>
<accession>A0A8A1LD21</accession>
<proteinExistence type="predicted"/>